<dbReference type="GO" id="GO:0005634">
    <property type="term" value="C:nucleus"/>
    <property type="evidence" value="ECO:0007669"/>
    <property type="project" value="UniProtKB-SubCell"/>
</dbReference>
<dbReference type="InterPro" id="IPR013083">
    <property type="entry name" value="Znf_RING/FYVE/PHD"/>
</dbReference>
<evidence type="ECO:0000256" key="3">
    <source>
        <dbReference type="ARBA" id="ARBA00022771"/>
    </source>
</evidence>
<dbReference type="SUPFAM" id="SSF57903">
    <property type="entry name" value="FYVE/PHD zinc finger"/>
    <property type="match status" value="1"/>
</dbReference>
<dbReference type="PANTHER" id="PTHR45915:SF2">
    <property type="entry name" value="TOUTATIS, ISOFORM E"/>
    <property type="match status" value="1"/>
</dbReference>
<gene>
    <name evidence="7" type="ORF">TSPGSL018_14102</name>
</gene>
<dbReference type="InterPro" id="IPR019787">
    <property type="entry name" value="Znf_PHD-finger"/>
</dbReference>
<organism evidence="7">
    <name type="scientific">Tetraselmis sp. GSL018</name>
    <dbReference type="NCBI Taxonomy" id="582737"/>
    <lineage>
        <taxon>Eukaryota</taxon>
        <taxon>Viridiplantae</taxon>
        <taxon>Chlorophyta</taxon>
        <taxon>core chlorophytes</taxon>
        <taxon>Chlorodendrophyceae</taxon>
        <taxon>Chlorodendrales</taxon>
        <taxon>Chlorodendraceae</taxon>
        <taxon>Tetraselmis</taxon>
    </lineage>
</organism>
<evidence type="ECO:0000256" key="1">
    <source>
        <dbReference type="ARBA" id="ARBA00004123"/>
    </source>
</evidence>
<dbReference type="Gene3D" id="3.30.40.10">
    <property type="entry name" value="Zinc/RING finger domain, C3HC4 (zinc finger)"/>
    <property type="match status" value="1"/>
</dbReference>
<protein>
    <recommendedName>
        <fullName evidence="6">Zinc finger PHD-type domain-containing protein</fullName>
    </recommendedName>
</protein>
<dbReference type="InterPro" id="IPR011011">
    <property type="entry name" value="Znf_FYVE_PHD"/>
</dbReference>
<dbReference type="PANTHER" id="PTHR45915">
    <property type="entry name" value="TRANSCRIPTION INTERMEDIARY FACTOR"/>
    <property type="match status" value="1"/>
</dbReference>
<feature type="domain" description="Zinc finger PHD-type" evidence="6">
    <location>
        <begin position="209"/>
        <end position="250"/>
    </location>
</feature>
<proteinExistence type="predicted"/>
<dbReference type="Pfam" id="PF00628">
    <property type="entry name" value="PHD"/>
    <property type="match status" value="1"/>
</dbReference>
<reference evidence="7" key="1">
    <citation type="submission" date="2014-05" db="EMBL/GenBank/DDBJ databases">
        <title>The transcriptome of the halophilic microalga Tetraselmis sp. GSL018 isolated from the Great Salt Lake, Utah.</title>
        <authorList>
            <person name="Jinkerson R.E."/>
            <person name="D'Adamo S."/>
            <person name="Posewitz M.C."/>
        </authorList>
    </citation>
    <scope>NUCLEOTIDE SEQUENCE</scope>
    <source>
        <strain evidence="7">GSL018</strain>
    </source>
</reference>
<keyword evidence="4" id="KW-0862">Zinc</keyword>
<keyword evidence="3" id="KW-0863">Zinc-finger</keyword>
<dbReference type="InterPro" id="IPR001965">
    <property type="entry name" value="Znf_PHD"/>
</dbReference>
<dbReference type="AlphaFoldDB" id="A0A061S753"/>
<dbReference type="SMART" id="SM00249">
    <property type="entry name" value="PHD"/>
    <property type="match status" value="1"/>
</dbReference>
<feature type="region of interest" description="Disordered" evidence="5">
    <location>
        <begin position="1"/>
        <end position="56"/>
    </location>
</feature>
<dbReference type="EMBL" id="GBEZ01006536">
    <property type="protein sequence ID" value="JAC78869.1"/>
    <property type="molecule type" value="Transcribed_RNA"/>
</dbReference>
<dbReference type="GO" id="GO:0000785">
    <property type="term" value="C:chromatin"/>
    <property type="evidence" value="ECO:0007669"/>
    <property type="project" value="TreeGrafter"/>
</dbReference>
<keyword evidence="2" id="KW-0479">Metal-binding</keyword>
<evidence type="ECO:0000256" key="4">
    <source>
        <dbReference type="ARBA" id="ARBA00022833"/>
    </source>
</evidence>
<accession>A0A061S753</accession>
<evidence type="ECO:0000256" key="2">
    <source>
        <dbReference type="ARBA" id="ARBA00022723"/>
    </source>
</evidence>
<feature type="region of interest" description="Disordered" evidence="5">
    <location>
        <begin position="105"/>
        <end position="128"/>
    </location>
</feature>
<evidence type="ECO:0000313" key="7">
    <source>
        <dbReference type="EMBL" id="JAC78869.1"/>
    </source>
</evidence>
<name>A0A061S753_9CHLO</name>
<dbReference type="GO" id="GO:0008270">
    <property type="term" value="F:zinc ion binding"/>
    <property type="evidence" value="ECO:0007669"/>
    <property type="project" value="UniProtKB-KW"/>
</dbReference>
<evidence type="ECO:0000256" key="5">
    <source>
        <dbReference type="SAM" id="MobiDB-lite"/>
    </source>
</evidence>
<evidence type="ECO:0000259" key="6">
    <source>
        <dbReference type="SMART" id="SM00249"/>
    </source>
</evidence>
<feature type="compositionally biased region" description="Low complexity" evidence="5">
    <location>
        <begin position="32"/>
        <end position="47"/>
    </location>
</feature>
<comment type="subcellular location">
    <subcellularLocation>
        <location evidence="1">Nucleus</location>
    </subcellularLocation>
</comment>
<sequence length="250" mass="27638">MTKTRRCRSRSWPLLAGAYQPKPPSTLRSRFTSKVSTSTQSGSTTRSGTRRTAPRTWNTRWHARSTTRLLPASRQRLRAARATGASSGPMFEGFRAHLWANVQKATPHSSSSGAAPMEVPGKPPKKEKQLEAAEGTTVGVQIRVKGLVLASARYDIDAEVILCVDGERLAPELWVAKWRGGAPASREEALDAIFVPNTNATLMTYLSEQCIVCRAATDEEKMLVCERCEDMYHIYCLDPPLASIPDGEWY</sequence>
<feature type="non-terminal residue" evidence="7">
    <location>
        <position position="250"/>
    </location>
</feature>